<dbReference type="EMBL" id="JAHESC010000031">
    <property type="protein sequence ID" value="MBT1688794.1"/>
    <property type="molecule type" value="Genomic_DNA"/>
</dbReference>
<dbReference type="Proteomes" id="UP001319180">
    <property type="component" value="Unassembled WGS sequence"/>
</dbReference>
<evidence type="ECO:0000256" key="1">
    <source>
        <dbReference type="SAM" id="Coils"/>
    </source>
</evidence>
<feature type="coiled-coil region" evidence="1">
    <location>
        <begin position="48"/>
        <end position="75"/>
    </location>
</feature>
<evidence type="ECO:0000313" key="3">
    <source>
        <dbReference type="Proteomes" id="UP001319180"/>
    </source>
</evidence>
<evidence type="ECO:0000313" key="2">
    <source>
        <dbReference type="EMBL" id="MBT1688794.1"/>
    </source>
</evidence>
<protein>
    <submittedName>
        <fullName evidence="2">Uncharacterized protein</fullName>
    </submittedName>
</protein>
<accession>A0AAP2DBR6</accession>
<gene>
    <name evidence="2" type="ORF">KK078_19655</name>
</gene>
<proteinExistence type="predicted"/>
<name>A0AAP2DBR6_9BACT</name>
<dbReference type="RefSeq" id="WP_254092022.1">
    <property type="nucleotide sequence ID" value="NZ_JAHESC010000031.1"/>
</dbReference>
<comment type="caution">
    <text evidence="2">The sequence shown here is derived from an EMBL/GenBank/DDBJ whole genome shotgun (WGS) entry which is preliminary data.</text>
</comment>
<keyword evidence="1" id="KW-0175">Coiled coil</keyword>
<organism evidence="2 3">
    <name type="scientific">Dawidia soli</name>
    <dbReference type="NCBI Taxonomy" id="2782352"/>
    <lineage>
        <taxon>Bacteria</taxon>
        <taxon>Pseudomonadati</taxon>
        <taxon>Bacteroidota</taxon>
        <taxon>Cytophagia</taxon>
        <taxon>Cytophagales</taxon>
        <taxon>Chryseotaleaceae</taxon>
        <taxon>Dawidia</taxon>
    </lineage>
</organism>
<sequence length="98" mass="11503">MENLKFNLDSVEISYGDNALTSIIQIDERISDITTYLRTHNDFNDFEKTEIIDRLNKLIELNQKIQQELEAQVQKINDIKPMLAHEPMNEPLRMASVR</sequence>
<keyword evidence="3" id="KW-1185">Reference proteome</keyword>
<dbReference type="AlphaFoldDB" id="A0AAP2DBR6"/>
<reference evidence="2 3" key="1">
    <citation type="submission" date="2021-05" db="EMBL/GenBank/DDBJ databases">
        <title>A Polyphasic approach of four new species of the genus Ohtaekwangia: Ohtaekwangia histidinii sp. nov., Ohtaekwangia cretensis sp. nov., Ohtaekwangia indiensis sp. nov., Ohtaekwangia reichenbachii sp. nov. from diverse environment.</title>
        <authorList>
            <person name="Octaviana S."/>
        </authorList>
    </citation>
    <scope>NUCLEOTIDE SEQUENCE [LARGE SCALE GENOMIC DNA]</scope>
    <source>
        <strain evidence="2 3">PWU37</strain>
    </source>
</reference>